<name>A0A7H0IRQ6_9ACTN</name>
<dbReference type="SUPFAM" id="SSF46894">
    <property type="entry name" value="C-terminal effector domain of the bipartite response regulators"/>
    <property type="match status" value="1"/>
</dbReference>
<dbReference type="RefSeq" id="WP_187752393.1">
    <property type="nucleotide sequence ID" value="NZ_CP060828.1"/>
</dbReference>
<evidence type="ECO:0000259" key="5">
    <source>
        <dbReference type="PROSITE" id="PS50043"/>
    </source>
</evidence>
<proteinExistence type="predicted"/>
<evidence type="ECO:0000256" key="2">
    <source>
        <dbReference type="ARBA" id="ARBA00023125"/>
    </source>
</evidence>
<evidence type="ECO:0000256" key="3">
    <source>
        <dbReference type="ARBA" id="ARBA00023163"/>
    </source>
</evidence>
<dbReference type="Pfam" id="PF00196">
    <property type="entry name" value="GerE"/>
    <property type="match status" value="1"/>
</dbReference>
<dbReference type="Proteomes" id="UP000516052">
    <property type="component" value="Chromosome"/>
</dbReference>
<dbReference type="SMART" id="SM00421">
    <property type="entry name" value="HTH_LUXR"/>
    <property type="match status" value="1"/>
</dbReference>
<accession>A0A7H0IRQ6</accession>
<dbReference type="PRINTS" id="PR00038">
    <property type="entry name" value="HTHLUXR"/>
</dbReference>
<feature type="domain" description="HTH luxR-type" evidence="5">
    <location>
        <begin position="56"/>
        <end position="121"/>
    </location>
</feature>
<evidence type="ECO:0000256" key="4">
    <source>
        <dbReference type="SAM" id="MobiDB-lite"/>
    </source>
</evidence>
<keyword evidence="1" id="KW-0805">Transcription regulation</keyword>
<dbReference type="AlphaFoldDB" id="A0A7H0IRQ6"/>
<feature type="region of interest" description="Disordered" evidence="4">
    <location>
        <begin position="1"/>
        <end position="53"/>
    </location>
</feature>
<keyword evidence="3" id="KW-0804">Transcription</keyword>
<dbReference type="InterPro" id="IPR016032">
    <property type="entry name" value="Sig_transdc_resp-reg_C-effctor"/>
</dbReference>
<dbReference type="Gene3D" id="1.10.10.10">
    <property type="entry name" value="Winged helix-like DNA-binding domain superfamily/Winged helix DNA-binding domain"/>
    <property type="match status" value="1"/>
</dbReference>
<dbReference type="PANTHER" id="PTHR44688">
    <property type="entry name" value="DNA-BINDING TRANSCRIPTIONAL ACTIVATOR DEVR_DOSR"/>
    <property type="match status" value="1"/>
</dbReference>
<dbReference type="GO" id="GO:0006355">
    <property type="term" value="P:regulation of DNA-templated transcription"/>
    <property type="evidence" value="ECO:0007669"/>
    <property type="project" value="InterPro"/>
</dbReference>
<reference evidence="6 7" key="1">
    <citation type="submission" date="2020-08" db="EMBL/GenBank/DDBJ databases">
        <title>A novel species.</title>
        <authorList>
            <person name="Gao J."/>
        </authorList>
    </citation>
    <scope>NUCLEOTIDE SEQUENCE [LARGE SCALE GENOMIC DNA]</scope>
    <source>
        <strain evidence="6 7">CRXT-G-22</strain>
    </source>
</reference>
<dbReference type="EMBL" id="CP060828">
    <property type="protein sequence ID" value="QNP75472.1"/>
    <property type="molecule type" value="Genomic_DNA"/>
</dbReference>
<dbReference type="GO" id="GO:0003677">
    <property type="term" value="F:DNA binding"/>
    <property type="evidence" value="ECO:0007669"/>
    <property type="project" value="UniProtKB-KW"/>
</dbReference>
<dbReference type="InterPro" id="IPR036388">
    <property type="entry name" value="WH-like_DNA-bd_sf"/>
</dbReference>
<evidence type="ECO:0000313" key="6">
    <source>
        <dbReference type="EMBL" id="QNP75472.1"/>
    </source>
</evidence>
<dbReference type="KEGG" id="sroi:IAG44_42770"/>
<organism evidence="6 7">
    <name type="scientific">Streptomyces roseirectus</name>
    <dbReference type="NCBI Taxonomy" id="2768066"/>
    <lineage>
        <taxon>Bacteria</taxon>
        <taxon>Bacillati</taxon>
        <taxon>Actinomycetota</taxon>
        <taxon>Actinomycetes</taxon>
        <taxon>Kitasatosporales</taxon>
        <taxon>Streptomycetaceae</taxon>
        <taxon>Streptomyces</taxon>
    </lineage>
</organism>
<keyword evidence="2" id="KW-0238">DNA-binding</keyword>
<dbReference type="InterPro" id="IPR000792">
    <property type="entry name" value="Tscrpt_reg_LuxR_C"/>
</dbReference>
<evidence type="ECO:0000256" key="1">
    <source>
        <dbReference type="ARBA" id="ARBA00023015"/>
    </source>
</evidence>
<dbReference type="PROSITE" id="PS50043">
    <property type="entry name" value="HTH_LUXR_2"/>
    <property type="match status" value="1"/>
</dbReference>
<keyword evidence="7" id="KW-1185">Reference proteome</keyword>
<sequence length="123" mass="12765">MNVQARISSHPAGRSGRHTRSFIEPVSEGPVPGAEARTAAEQRASGERPGGGVSGAVVARGLLSVQELRIAGLASRGLSNGEIGERLALSPRAVEAHLYRVFPRLGVTARAQLADALGSHRSP</sequence>
<gene>
    <name evidence="6" type="ORF">IAG44_42770</name>
</gene>
<evidence type="ECO:0000313" key="7">
    <source>
        <dbReference type="Proteomes" id="UP000516052"/>
    </source>
</evidence>
<dbReference type="CDD" id="cd06170">
    <property type="entry name" value="LuxR_C_like"/>
    <property type="match status" value="1"/>
</dbReference>
<dbReference type="PANTHER" id="PTHR44688:SF16">
    <property type="entry name" value="DNA-BINDING TRANSCRIPTIONAL ACTIVATOR DEVR_DOSR"/>
    <property type="match status" value="1"/>
</dbReference>
<protein>
    <submittedName>
        <fullName evidence="6">Helix-turn-helix transcriptional regulator</fullName>
    </submittedName>
</protein>